<dbReference type="KEGG" id="cpyr:CYJ47_03105"/>
<organism evidence="1 2">
    <name type="scientific">Corynebacterium pyruviciproducens</name>
    <dbReference type="NCBI Taxonomy" id="598660"/>
    <lineage>
        <taxon>Bacteria</taxon>
        <taxon>Bacillati</taxon>
        <taxon>Actinomycetota</taxon>
        <taxon>Actinomycetes</taxon>
        <taxon>Mycobacteriales</taxon>
        <taxon>Corynebacteriaceae</taxon>
        <taxon>Corynebacterium</taxon>
    </lineage>
</organism>
<reference evidence="1" key="2">
    <citation type="submission" date="2023-10" db="EMBL/GenBank/DDBJ databases">
        <authorList>
            <person name="Choi B."/>
        </authorList>
    </citation>
    <scope>NUCLEOTIDE SEQUENCE</scope>
    <source>
        <strain evidence="1">UMB0763</strain>
    </source>
</reference>
<evidence type="ECO:0000313" key="1">
    <source>
        <dbReference type="EMBL" id="WOT02777.1"/>
    </source>
</evidence>
<dbReference type="Proteomes" id="UP000234560">
    <property type="component" value="Chromosome"/>
</dbReference>
<name>A0AAF0YSV9_9CORY</name>
<reference evidence="1" key="1">
    <citation type="submission" date="2017-12" db="EMBL/GenBank/DDBJ databases">
        <authorList>
            <person name="Thomas-White K."/>
            <person name="Wolfe A.J."/>
        </authorList>
    </citation>
    <scope>NUCLEOTIDE SEQUENCE</scope>
    <source>
        <strain evidence="1">UMB0763</strain>
    </source>
</reference>
<gene>
    <name evidence="1" type="ORF">CYJ47_03105</name>
</gene>
<sequence length="123" mass="13440">MWIAVAPERRKDQVDEPLAGVKVYVQYTDYKDRKHGGAVSPAYWTTTNPDGTRTIKIPVKVTFPDGTPRIVNAPIVVESATPENEVYDLQPGDQTVKNGDPADPKASIKDAVVIVTYPDGTTD</sequence>
<proteinExistence type="predicted"/>
<evidence type="ECO:0000313" key="2">
    <source>
        <dbReference type="Proteomes" id="UP000234560"/>
    </source>
</evidence>
<protein>
    <submittedName>
        <fullName evidence="1">Uncharacterized protein</fullName>
    </submittedName>
</protein>
<dbReference type="AlphaFoldDB" id="A0AAF0YSV9"/>
<dbReference type="EMBL" id="CP136958">
    <property type="protein sequence ID" value="WOT02777.1"/>
    <property type="molecule type" value="Genomic_DNA"/>
</dbReference>
<accession>A0AAF0YSV9</accession>
<dbReference type="RefSeq" id="WP_040426962.1">
    <property type="nucleotide sequence ID" value="NZ_CP136958.1"/>
</dbReference>